<evidence type="ECO:0000313" key="7">
    <source>
        <dbReference type="EnsemblMetazoa" id="CLYHEMP022597.1"/>
    </source>
</evidence>
<feature type="compositionally biased region" description="Polar residues" evidence="5">
    <location>
        <begin position="257"/>
        <end position="266"/>
    </location>
</feature>
<keyword evidence="8" id="KW-1185">Reference proteome</keyword>
<dbReference type="Gene3D" id="3.30.40.10">
    <property type="entry name" value="Zinc/RING finger domain, C3HC4 (zinc finger)"/>
    <property type="match status" value="1"/>
</dbReference>
<evidence type="ECO:0000256" key="2">
    <source>
        <dbReference type="ARBA" id="ARBA00022771"/>
    </source>
</evidence>
<dbReference type="InterPro" id="IPR013083">
    <property type="entry name" value="Znf_RING/FYVE/PHD"/>
</dbReference>
<feature type="domain" description="UBR-type" evidence="6">
    <location>
        <begin position="62"/>
        <end position="134"/>
    </location>
</feature>
<dbReference type="InterPro" id="IPR047506">
    <property type="entry name" value="UBR7-like_UBR-box"/>
</dbReference>
<dbReference type="PANTHER" id="PTHR13513">
    <property type="entry name" value="E3 UBIQUITIN-PROTEIN LIGASE UBR7"/>
    <property type="match status" value="1"/>
</dbReference>
<dbReference type="GO" id="GO:0061630">
    <property type="term" value="F:ubiquitin protein ligase activity"/>
    <property type="evidence" value="ECO:0007669"/>
    <property type="project" value="InterPro"/>
</dbReference>
<dbReference type="AlphaFoldDB" id="A0A7M6DQJ0"/>
<dbReference type="SUPFAM" id="SSF57903">
    <property type="entry name" value="FYVE/PHD zinc finger"/>
    <property type="match status" value="1"/>
</dbReference>
<keyword evidence="2" id="KW-0863">Zinc-finger</keyword>
<feature type="zinc finger region" description="UBR-type" evidence="4">
    <location>
        <begin position="62"/>
        <end position="134"/>
    </location>
</feature>
<keyword evidence="3" id="KW-0862">Zinc</keyword>
<evidence type="ECO:0000313" key="8">
    <source>
        <dbReference type="Proteomes" id="UP000594262"/>
    </source>
</evidence>
<dbReference type="CDD" id="cd19677">
    <property type="entry name" value="UBR-box_UBR7"/>
    <property type="match status" value="1"/>
</dbReference>
<organism evidence="7 8">
    <name type="scientific">Clytia hemisphaerica</name>
    <dbReference type="NCBI Taxonomy" id="252671"/>
    <lineage>
        <taxon>Eukaryota</taxon>
        <taxon>Metazoa</taxon>
        <taxon>Cnidaria</taxon>
        <taxon>Hydrozoa</taxon>
        <taxon>Hydroidolina</taxon>
        <taxon>Leptothecata</taxon>
        <taxon>Obeliida</taxon>
        <taxon>Clytiidae</taxon>
        <taxon>Clytia</taxon>
    </lineage>
</organism>
<accession>A0A7M6DQJ0</accession>
<proteinExistence type="predicted"/>
<dbReference type="Pfam" id="PF02207">
    <property type="entry name" value="zf-UBR"/>
    <property type="match status" value="1"/>
</dbReference>
<reference evidence="7" key="1">
    <citation type="submission" date="2021-01" db="UniProtKB">
        <authorList>
            <consortium name="EnsemblMetazoa"/>
        </authorList>
    </citation>
    <scope>IDENTIFICATION</scope>
</reference>
<feature type="region of interest" description="Disordered" evidence="5">
    <location>
        <begin position="385"/>
        <end position="404"/>
    </location>
</feature>
<sequence length="404" mass="46382">MLLLFFVLTREFKLKTQMIFNIMSTDANDSTEGSFVTMQDAVSAMESEEEHSIAVFGAGDEKNCTYIMGYLSRQAVFSCQTCDPTFEREAGLCYACSLDCHHEHDLVELYTKRNFKCDCGNSKYGEFKCKLQETKSEINEENKYNHNFKGEYCTCNRPYPDPEDEVDDEMIQCIVCEDWFHSRHLGSLPPMCYEEMVCDGCVQKYPFFNHYKQLTEGPAARLTTEETTTSIDVTTCPSPSKKRRKMFDNNNVEDDGQPSTSSQDSCKISIPLDEEAGTKALYFKSKWRSELCRCSKCMAMYEEKGLGFLTSDEDTIAVYEKKGKENSSRVMESAADQISQMNRVQQVELMRGYQDLKEKLHGFLEGFSKTDQVVKKEDIENFFEDLNKKRRERSNNGLPPGSCK</sequence>
<dbReference type="GO" id="GO:0008270">
    <property type="term" value="F:zinc ion binding"/>
    <property type="evidence" value="ECO:0007669"/>
    <property type="project" value="UniProtKB-KW"/>
</dbReference>
<dbReference type="InterPro" id="IPR003126">
    <property type="entry name" value="Znf_UBR"/>
</dbReference>
<dbReference type="SMART" id="SM00396">
    <property type="entry name" value="ZnF_UBR1"/>
    <property type="match status" value="1"/>
</dbReference>
<evidence type="ECO:0000259" key="6">
    <source>
        <dbReference type="PROSITE" id="PS51157"/>
    </source>
</evidence>
<dbReference type="PANTHER" id="PTHR13513:SF9">
    <property type="entry name" value="E3 UBIQUITIN-PROTEIN LIGASE UBR7-RELATED"/>
    <property type="match status" value="1"/>
</dbReference>
<dbReference type="CDD" id="cd15542">
    <property type="entry name" value="PHD_UBR7"/>
    <property type="match status" value="1"/>
</dbReference>
<dbReference type="Proteomes" id="UP000594262">
    <property type="component" value="Unplaced"/>
</dbReference>
<name>A0A7M6DQJ0_9CNID</name>
<dbReference type="InterPro" id="IPR011011">
    <property type="entry name" value="Znf_FYVE_PHD"/>
</dbReference>
<protein>
    <recommendedName>
        <fullName evidence="6">UBR-type domain-containing protein</fullName>
    </recommendedName>
</protein>
<dbReference type="PROSITE" id="PS51157">
    <property type="entry name" value="ZF_UBR"/>
    <property type="match status" value="1"/>
</dbReference>
<feature type="region of interest" description="Disordered" evidence="5">
    <location>
        <begin position="225"/>
        <end position="266"/>
    </location>
</feature>
<keyword evidence="1" id="KW-0479">Metal-binding</keyword>
<evidence type="ECO:0000256" key="3">
    <source>
        <dbReference type="ARBA" id="ARBA00022833"/>
    </source>
</evidence>
<dbReference type="EnsemblMetazoa" id="CLYHEMT022597.1">
    <property type="protein sequence ID" value="CLYHEMP022597.1"/>
    <property type="gene ID" value="CLYHEMG022597"/>
</dbReference>
<dbReference type="GO" id="GO:0005737">
    <property type="term" value="C:cytoplasm"/>
    <property type="evidence" value="ECO:0007669"/>
    <property type="project" value="TreeGrafter"/>
</dbReference>
<evidence type="ECO:0000256" key="1">
    <source>
        <dbReference type="ARBA" id="ARBA00022723"/>
    </source>
</evidence>
<evidence type="ECO:0000256" key="4">
    <source>
        <dbReference type="PROSITE-ProRule" id="PRU00508"/>
    </source>
</evidence>
<evidence type="ECO:0000256" key="5">
    <source>
        <dbReference type="SAM" id="MobiDB-lite"/>
    </source>
</evidence>
<dbReference type="OrthoDB" id="10262564at2759"/>
<dbReference type="InterPro" id="IPR040204">
    <property type="entry name" value="UBR7"/>
</dbReference>